<dbReference type="PANTHER" id="PTHR11439">
    <property type="entry name" value="GAG-POL-RELATED RETROTRANSPOSON"/>
    <property type="match status" value="1"/>
</dbReference>
<organism evidence="1 2">
    <name type="scientific">Mucuna pruriens</name>
    <name type="common">Velvet bean</name>
    <name type="synonym">Dolichos pruriens</name>
    <dbReference type="NCBI Taxonomy" id="157652"/>
    <lineage>
        <taxon>Eukaryota</taxon>
        <taxon>Viridiplantae</taxon>
        <taxon>Streptophyta</taxon>
        <taxon>Embryophyta</taxon>
        <taxon>Tracheophyta</taxon>
        <taxon>Spermatophyta</taxon>
        <taxon>Magnoliopsida</taxon>
        <taxon>eudicotyledons</taxon>
        <taxon>Gunneridae</taxon>
        <taxon>Pentapetalae</taxon>
        <taxon>rosids</taxon>
        <taxon>fabids</taxon>
        <taxon>Fabales</taxon>
        <taxon>Fabaceae</taxon>
        <taxon>Papilionoideae</taxon>
        <taxon>50 kb inversion clade</taxon>
        <taxon>NPAAA clade</taxon>
        <taxon>indigoferoid/millettioid clade</taxon>
        <taxon>Phaseoleae</taxon>
        <taxon>Mucuna</taxon>
    </lineage>
</organism>
<dbReference type="CDD" id="cd09272">
    <property type="entry name" value="RNase_HI_RT_Ty1"/>
    <property type="match status" value="1"/>
</dbReference>
<accession>A0A371F1V4</accession>
<dbReference type="PANTHER" id="PTHR11439:SF470">
    <property type="entry name" value="CYSTEINE-RICH RLK (RECEPTOR-LIKE PROTEIN KINASE) 8"/>
    <property type="match status" value="1"/>
</dbReference>
<name>A0A371F1V4_MUCPR</name>
<dbReference type="OrthoDB" id="414945at2759"/>
<dbReference type="EMBL" id="QJKJ01011031">
    <property type="protein sequence ID" value="RDX72173.1"/>
    <property type="molecule type" value="Genomic_DNA"/>
</dbReference>
<proteinExistence type="predicted"/>
<dbReference type="Proteomes" id="UP000257109">
    <property type="component" value="Unassembled WGS sequence"/>
</dbReference>
<reference evidence="1" key="1">
    <citation type="submission" date="2018-05" db="EMBL/GenBank/DDBJ databases">
        <title>Draft genome of Mucuna pruriens seed.</title>
        <authorList>
            <person name="Nnadi N.E."/>
            <person name="Vos R."/>
            <person name="Hasami M.H."/>
            <person name="Devisetty U.K."/>
            <person name="Aguiy J.C."/>
        </authorList>
    </citation>
    <scope>NUCLEOTIDE SEQUENCE [LARGE SCALE GENOMIC DNA]</scope>
    <source>
        <strain evidence="1">JCA_2017</strain>
    </source>
</reference>
<evidence type="ECO:0000313" key="1">
    <source>
        <dbReference type="EMBL" id="RDX72173.1"/>
    </source>
</evidence>
<gene>
    <name evidence="1" type="ORF">CR513_48380</name>
</gene>
<dbReference type="STRING" id="157652.A0A371F1V4"/>
<sequence>KKVINLGSNELLNLVGSSQLDDRNYLQWSHYFRTCLKGCKKLGHIEGGGPLKDDPPKTLLLAMILKGLLFKKEGTLYTEIYTSTNYVGLVVDRRSISGFCIFLGRNLITWRSKKQNVVARSSGKAKFRTMTLMIM</sequence>
<comment type="caution">
    <text evidence="1">The sequence shown here is derived from an EMBL/GenBank/DDBJ whole genome shotgun (WGS) entry which is preliminary data.</text>
</comment>
<protein>
    <submittedName>
        <fullName evidence="1">Mitochondrial protein</fullName>
    </submittedName>
</protein>
<keyword evidence="2" id="KW-1185">Reference proteome</keyword>
<evidence type="ECO:0000313" key="2">
    <source>
        <dbReference type="Proteomes" id="UP000257109"/>
    </source>
</evidence>
<dbReference type="AlphaFoldDB" id="A0A371F1V4"/>
<feature type="non-terminal residue" evidence="1">
    <location>
        <position position="1"/>
    </location>
</feature>